<evidence type="ECO:0000313" key="1">
    <source>
        <dbReference type="EMBL" id="GIJ64625.1"/>
    </source>
</evidence>
<keyword evidence="2" id="KW-1185">Reference proteome</keyword>
<organism evidence="1 2">
    <name type="scientific">Virgisporangium aurantiacum</name>
    <dbReference type="NCBI Taxonomy" id="175570"/>
    <lineage>
        <taxon>Bacteria</taxon>
        <taxon>Bacillati</taxon>
        <taxon>Actinomycetota</taxon>
        <taxon>Actinomycetes</taxon>
        <taxon>Micromonosporales</taxon>
        <taxon>Micromonosporaceae</taxon>
        <taxon>Virgisporangium</taxon>
    </lineage>
</organism>
<evidence type="ECO:0000313" key="2">
    <source>
        <dbReference type="Proteomes" id="UP000612585"/>
    </source>
</evidence>
<dbReference type="EMBL" id="BOPG01000123">
    <property type="protein sequence ID" value="GIJ64625.1"/>
    <property type="molecule type" value="Genomic_DNA"/>
</dbReference>
<gene>
    <name evidence="1" type="ORF">Vau01_121410</name>
</gene>
<comment type="caution">
    <text evidence="1">The sequence shown here is derived from an EMBL/GenBank/DDBJ whole genome shotgun (WGS) entry which is preliminary data.</text>
</comment>
<proteinExistence type="predicted"/>
<protein>
    <submittedName>
        <fullName evidence="1">Uncharacterized protein</fullName>
    </submittedName>
</protein>
<sequence length="119" mass="13516">MTPTIDRDVAYRVLTFLEDRRAIYEVQGRAVWEHVVASILEIRQFLTDRRPRRAAEGSISGRGTPRRLAALRRVVGEQVALIAVRSSAVRATDWWMPASIRIGRTRGGDGGYVGWIRIR</sequence>
<name>A0A8J3ZNE5_9ACTN</name>
<dbReference type="Proteomes" id="UP000612585">
    <property type="component" value="Unassembled WGS sequence"/>
</dbReference>
<dbReference type="AlphaFoldDB" id="A0A8J3ZNE5"/>
<reference evidence="1" key="1">
    <citation type="submission" date="2021-01" db="EMBL/GenBank/DDBJ databases">
        <title>Whole genome shotgun sequence of Virgisporangium aurantiacum NBRC 16421.</title>
        <authorList>
            <person name="Komaki H."/>
            <person name="Tamura T."/>
        </authorList>
    </citation>
    <scope>NUCLEOTIDE SEQUENCE</scope>
    <source>
        <strain evidence="1">NBRC 16421</strain>
    </source>
</reference>
<accession>A0A8J3ZNE5</accession>